<name>A0A0B6ZC43_9EUPU</name>
<organism evidence="1">
    <name type="scientific">Arion vulgaris</name>
    <dbReference type="NCBI Taxonomy" id="1028688"/>
    <lineage>
        <taxon>Eukaryota</taxon>
        <taxon>Metazoa</taxon>
        <taxon>Spiralia</taxon>
        <taxon>Lophotrochozoa</taxon>
        <taxon>Mollusca</taxon>
        <taxon>Gastropoda</taxon>
        <taxon>Heterobranchia</taxon>
        <taxon>Euthyneura</taxon>
        <taxon>Panpulmonata</taxon>
        <taxon>Eupulmonata</taxon>
        <taxon>Stylommatophora</taxon>
        <taxon>Helicina</taxon>
        <taxon>Arionoidea</taxon>
        <taxon>Arionidae</taxon>
        <taxon>Arion</taxon>
    </lineage>
</organism>
<evidence type="ECO:0000313" key="1">
    <source>
        <dbReference type="EMBL" id="CEK66068.1"/>
    </source>
</evidence>
<sequence>RGIAASVSLDIPEYSPDTVKKSHNVERAKPSLLPSSKLKEICDKKCSEGCEDSGKKADETSVTCEQIEPASACSSNVASVDSVENLVLKVEKQNNQATVTSSRIDSQSSDG</sequence>
<dbReference type="AlphaFoldDB" id="A0A0B6ZC43"/>
<proteinExistence type="predicted"/>
<protein>
    <submittedName>
        <fullName evidence="1">Uncharacterized protein</fullName>
    </submittedName>
</protein>
<dbReference type="EMBL" id="HACG01019203">
    <property type="protein sequence ID" value="CEK66068.1"/>
    <property type="molecule type" value="Transcribed_RNA"/>
</dbReference>
<accession>A0A0B6ZC43</accession>
<feature type="non-terminal residue" evidence="1">
    <location>
        <position position="1"/>
    </location>
</feature>
<gene>
    <name evidence="1" type="primary">ORF57214</name>
</gene>
<feature type="non-terminal residue" evidence="1">
    <location>
        <position position="111"/>
    </location>
</feature>
<reference evidence="1" key="1">
    <citation type="submission" date="2014-12" db="EMBL/GenBank/DDBJ databases">
        <title>Insight into the proteome of Arion vulgaris.</title>
        <authorList>
            <person name="Aradska J."/>
            <person name="Bulat T."/>
            <person name="Smidak R."/>
            <person name="Sarate P."/>
            <person name="Gangsoo J."/>
            <person name="Sialana F."/>
            <person name="Bilban M."/>
            <person name="Lubec G."/>
        </authorList>
    </citation>
    <scope>NUCLEOTIDE SEQUENCE</scope>
    <source>
        <tissue evidence="1">Skin</tissue>
    </source>
</reference>